<gene>
    <name evidence="2" type="ORF">BpHYR1_024560</name>
</gene>
<feature type="compositionally biased region" description="Basic and acidic residues" evidence="1">
    <location>
        <begin position="60"/>
        <end position="69"/>
    </location>
</feature>
<sequence>MWFFKLCRIISKYLINKFLILKFCKKVLQLDLRQLEILQPNETQKISDLGIRSCEGSDSDLSRNDEAPPQKKNPNMKQISETDHQD</sequence>
<name>A0A3M7SXI2_BRAPC</name>
<dbReference type="Proteomes" id="UP000276133">
    <property type="component" value="Unassembled WGS sequence"/>
</dbReference>
<protein>
    <submittedName>
        <fullName evidence="2">Uncharacterized protein</fullName>
    </submittedName>
</protein>
<evidence type="ECO:0000313" key="3">
    <source>
        <dbReference type="Proteomes" id="UP000276133"/>
    </source>
</evidence>
<dbReference type="AlphaFoldDB" id="A0A3M7SXI2"/>
<reference evidence="2 3" key="1">
    <citation type="journal article" date="2018" name="Sci. Rep.">
        <title>Genomic signatures of local adaptation to the degree of environmental predictability in rotifers.</title>
        <authorList>
            <person name="Franch-Gras L."/>
            <person name="Hahn C."/>
            <person name="Garcia-Roger E.M."/>
            <person name="Carmona M.J."/>
            <person name="Serra M."/>
            <person name="Gomez A."/>
        </authorList>
    </citation>
    <scope>NUCLEOTIDE SEQUENCE [LARGE SCALE GENOMIC DNA]</scope>
    <source>
        <strain evidence="2">HYR1</strain>
    </source>
</reference>
<accession>A0A3M7SXI2</accession>
<keyword evidence="3" id="KW-1185">Reference proteome</keyword>
<evidence type="ECO:0000313" key="2">
    <source>
        <dbReference type="EMBL" id="RNA40395.1"/>
    </source>
</evidence>
<proteinExistence type="predicted"/>
<dbReference type="EMBL" id="REGN01000645">
    <property type="protein sequence ID" value="RNA40395.1"/>
    <property type="molecule type" value="Genomic_DNA"/>
</dbReference>
<feature type="region of interest" description="Disordered" evidence="1">
    <location>
        <begin position="52"/>
        <end position="86"/>
    </location>
</feature>
<evidence type="ECO:0000256" key="1">
    <source>
        <dbReference type="SAM" id="MobiDB-lite"/>
    </source>
</evidence>
<comment type="caution">
    <text evidence="2">The sequence shown here is derived from an EMBL/GenBank/DDBJ whole genome shotgun (WGS) entry which is preliminary data.</text>
</comment>
<organism evidence="2 3">
    <name type="scientific">Brachionus plicatilis</name>
    <name type="common">Marine rotifer</name>
    <name type="synonym">Brachionus muelleri</name>
    <dbReference type="NCBI Taxonomy" id="10195"/>
    <lineage>
        <taxon>Eukaryota</taxon>
        <taxon>Metazoa</taxon>
        <taxon>Spiralia</taxon>
        <taxon>Gnathifera</taxon>
        <taxon>Rotifera</taxon>
        <taxon>Eurotatoria</taxon>
        <taxon>Monogononta</taxon>
        <taxon>Pseudotrocha</taxon>
        <taxon>Ploima</taxon>
        <taxon>Brachionidae</taxon>
        <taxon>Brachionus</taxon>
    </lineage>
</organism>